<keyword evidence="2" id="KW-1185">Reference proteome</keyword>
<name>A0ACB9STH8_HOLOL</name>
<keyword evidence="1" id="KW-0378">Hydrolase</keyword>
<evidence type="ECO:0000313" key="1">
    <source>
        <dbReference type="EMBL" id="KAI4457911.1"/>
    </source>
</evidence>
<reference evidence="1" key="1">
    <citation type="submission" date="2022-04" db="EMBL/GenBank/DDBJ databases">
        <title>Chromosome-scale genome assembly of Holotrichia oblita Faldermann.</title>
        <authorList>
            <person name="Rongchong L."/>
        </authorList>
    </citation>
    <scope>NUCLEOTIDE SEQUENCE</scope>
    <source>
        <strain evidence="1">81SQS9</strain>
    </source>
</reference>
<dbReference type="EMBL" id="CM043021">
    <property type="protein sequence ID" value="KAI4457911.1"/>
    <property type="molecule type" value="Genomic_DNA"/>
</dbReference>
<protein>
    <submittedName>
        <fullName evidence="1">Carboxylic ester hydrolase</fullName>
    </submittedName>
</protein>
<organism evidence="1 2">
    <name type="scientific">Holotrichia oblita</name>
    <name type="common">Chafer beetle</name>
    <dbReference type="NCBI Taxonomy" id="644536"/>
    <lineage>
        <taxon>Eukaryota</taxon>
        <taxon>Metazoa</taxon>
        <taxon>Ecdysozoa</taxon>
        <taxon>Arthropoda</taxon>
        <taxon>Hexapoda</taxon>
        <taxon>Insecta</taxon>
        <taxon>Pterygota</taxon>
        <taxon>Neoptera</taxon>
        <taxon>Endopterygota</taxon>
        <taxon>Coleoptera</taxon>
        <taxon>Polyphaga</taxon>
        <taxon>Scarabaeiformia</taxon>
        <taxon>Scarabaeidae</taxon>
        <taxon>Melolonthinae</taxon>
        <taxon>Holotrichia</taxon>
    </lineage>
</organism>
<accession>A0ACB9STH8</accession>
<proteinExistence type="predicted"/>
<comment type="caution">
    <text evidence="1">The sequence shown here is derived from an EMBL/GenBank/DDBJ whole genome shotgun (WGS) entry which is preliminary data.</text>
</comment>
<gene>
    <name evidence="1" type="ORF">MML48_7g00016073</name>
</gene>
<evidence type="ECO:0000313" key="2">
    <source>
        <dbReference type="Proteomes" id="UP001056778"/>
    </source>
</evidence>
<dbReference type="Proteomes" id="UP001056778">
    <property type="component" value="Chromosome 7"/>
</dbReference>
<sequence length="535" mass="59911">MEAGIYRIKFTASFLLVLLIIIGVYGEDSPPLVEISNGWVQGTHEKSYNGRVYSSFQGIPYAQSPVGDLRFEAPKEPYNWTGTWIANTKYSCMYLTTTGVTGDEDCLYINVHVPREKPTPSDNLNVIVHIHGGGFMVWDANFYAGEKYLMDEDVIFVTMNYRLGVLGFLSTEDLIMPGNNGMKDQVLSLVWIQKNIKYFGGNPQSVTITGMSAGLFHRGVSQSGTALDSWVVPGSQLKVANQLGEKLGCPTETSTELRDCLRTRSAKYLVNSSPSLLIGGAIEGIMFSPAVEKVHEGAFLTEHPYKLLLEGNVADVPWISVSSPSPSDFFNNFDQVIPRIAGYHDVDDTQKQIITDKIKEFYFHQHGHSHGHEDIGGLIQLITDKMFLAGADRSAKLQAKVNKAPVYSYIFGYRGQHSFMDYFLPNTDHIGTSHGDDILYYLHTPIAEKKLSEADEKMKSVFLRWLTSYAETDEPKIEGKEWKAVTGDDIVLEFMYFESPNEIHFEVAEGLGATTFWSKLPLKENEGLKKIRDEL</sequence>